<reference evidence="10 11" key="1">
    <citation type="submission" date="2019-02" db="EMBL/GenBank/DDBJ databases">
        <title>Prokaryotic population dynamics and viral predation in marine succession experiment using metagenomics: the confinement effect.</title>
        <authorList>
            <person name="Haro-Moreno J.M."/>
            <person name="Rodriguez-Valera F."/>
            <person name="Lopez-Perez M."/>
        </authorList>
    </citation>
    <scope>NUCLEOTIDE SEQUENCE [LARGE SCALE GENOMIC DNA]</scope>
    <source>
        <strain evidence="10">MED-G157</strain>
    </source>
</reference>
<dbReference type="PANTHER" id="PTHR33866:SF2">
    <property type="entry name" value="S-ADENOSYLMETHIONINE DECARBOXYLASE PROENZYME"/>
    <property type="match status" value="1"/>
</dbReference>
<dbReference type="SUPFAM" id="SSF56276">
    <property type="entry name" value="S-adenosylmethionine decarboxylase"/>
    <property type="match status" value="1"/>
</dbReference>
<dbReference type="GO" id="GO:0004014">
    <property type="term" value="F:adenosylmethionine decarboxylase activity"/>
    <property type="evidence" value="ECO:0007669"/>
    <property type="project" value="InterPro"/>
</dbReference>
<dbReference type="PANTHER" id="PTHR33866">
    <property type="entry name" value="S-ADENOSYLMETHIONINE DECARBOXYLASE PROENZYME"/>
    <property type="match status" value="1"/>
</dbReference>
<evidence type="ECO:0000256" key="4">
    <source>
        <dbReference type="ARBA" id="ARBA00023066"/>
    </source>
</evidence>
<evidence type="ECO:0000256" key="3">
    <source>
        <dbReference type="ARBA" id="ARBA00022813"/>
    </source>
</evidence>
<evidence type="ECO:0000313" key="10">
    <source>
        <dbReference type="EMBL" id="RZO77478.1"/>
    </source>
</evidence>
<proteinExistence type="predicted"/>
<sequence>MVNDIATLMAYTESMAEGDRKLVSSLGKQVTLWCFDCDKDRIDDANLLSTKMMDYIDNTNLSVREKCISKYEPQGITIALILEESHLMVNTWPEHRVLQIEVFACTDINQKELESIATKTFGAKRVYVYKYE</sequence>
<evidence type="ECO:0000256" key="9">
    <source>
        <dbReference type="ARBA" id="ARBA00023317"/>
    </source>
</evidence>
<dbReference type="GO" id="GO:0005829">
    <property type="term" value="C:cytosol"/>
    <property type="evidence" value="ECO:0007669"/>
    <property type="project" value="TreeGrafter"/>
</dbReference>
<gene>
    <name evidence="10" type="ORF">EVA68_01095</name>
</gene>
<evidence type="ECO:0000256" key="6">
    <source>
        <dbReference type="ARBA" id="ARBA00023145"/>
    </source>
</evidence>
<dbReference type="GO" id="GO:0008295">
    <property type="term" value="P:spermidine biosynthetic process"/>
    <property type="evidence" value="ECO:0007669"/>
    <property type="project" value="UniProtKB-KW"/>
</dbReference>
<keyword evidence="6" id="KW-0865">Zymogen</keyword>
<keyword evidence="9" id="KW-0670">Pyruvate</keyword>
<protein>
    <recommendedName>
        <fullName evidence="12">Adenosylmethionine decarboxylase</fullName>
    </recommendedName>
</protein>
<keyword evidence="8" id="KW-0704">Schiff base</keyword>
<dbReference type="Proteomes" id="UP000316199">
    <property type="component" value="Unassembled WGS sequence"/>
</dbReference>
<organism evidence="10 11">
    <name type="scientific">OM182 bacterium</name>
    <dbReference type="NCBI Taxonomy" id="2510334"/>
    <lineage>
        <taxon>Bacteria</taxon>
        <taxon>Pseudomonadati</taxon>
        <taxon>Pseudomonadota</taxon>
        <taxon>Gammaproteobacteria</taxon>
        <taxon>OMG group</taxon>
        <taxon>OM182 clade</taxon>
    </lineage>
</organism>
<keyword evidence="4" id="KW-0745">Spermidine biosynthesis</keyword>
<evidence type="ECO:0000256" key="5">
    <source>
        <dbReference type="ARBA" id="ARBA00023115"/>
    </source>
</evidence>
<dbReference type="InterPro" id="IPR003826">
    <property type="entry name" value="AdoMetDC_fam_prok"/>
</dbReference>
<accession>A0A520S4S4</accession>
<dbReference type="EMBL" id="SHAG01000002">
    <property type="protein sequence ID" value="RZO77478.1"/>
    <property type="molecule type" value="Genomic_DNA"/>
</dbReference>
<evidence type="ECO:0000256" key="2">
    <source>
        <dbReference type="ARBA" id="ARBA00022793"/>
    </source>
</evidence>
<dbReference type="Pfam" id="PF02675">
    <property type="entry name" value="AdoMet_dc"/>
    <property type="match status" value="1"/>
</dbReference>
<keyword evidence="2" id="KW-0210">Decarboxylase</keyword>
<comment type="caution">
    <text evidence="10">The sequence shown here is derived from an EMBL/GenBank/DDBJ whole genome shotgun (WGS) entry which is preliminary data.</text>
</comment>
<comment type="cofactor">
    <cofactor evidence="1">
        <name>pyruvate</name>
        <dbReference type="ChEBI" id="CHEBI:15361"/>
    </cofactor>
</comment>
<keyword evidence="5" id="KW-0620">Polyamine biosynthesis</keyword>
<dbReference type="Gene3D" id="3.60.90.10">
    <property type="entry name" value="S-adenosylmethionine decarboxylase"/>
    <property type="match status" value="1"/>
</dbReference>
<keyword evidence="7" id="KW-0456">Lyase</keyword>
<dbReference type="AlphaFoldDB" id="A0A520S4S4"/>
<name>A0A520S4S4_9GAMM</name>
<evidence type="ECO:0000256" key="8">
    <source>
        <dbReference type="ARBA" id="ARBA00023270"/>
    </source>
</evidence>
<evidence type="ECO:0008006" key="12">
    <source>
        <dbReference type="Google" id="ProtNLM"/>
    </source>
</evidence>
<dbReference type="InterPro" id="IPR016067">
    <property type="entry name" value="S-AdoMet_deCO2ase_core"/>
</dbReference>
<evidence type="ECO:0000256" key="7">
    <source>
        <dbReference type="ARBA" id="ARBA00023239"/>
    </source>
</evidence>
<evidence type="ECO:0000313" key="11">
    <source>
        <dbReference type="Proteomes" id="UP000316199"/>
    </source>
</evidence>
<keyword evidence="3" id="KW-0068">Autocatalytic cleavage</keyword>
<evidence type="ECO:0000256" key="1">
    <source>
        <dbReference type="ARBA" id="ARBA00001928"/>
    </source>
</evidence>